<feature type="transmembrane region" description="Helical" evidence="6">
    <location>
        <begin position="128"/>
        <end position="147"/>
    </location>
</feature>
<dbReference type="RefSeq" id="XP_025598150.1">
    <property type="nucleotide sequence ID" value="XM_025740211.1"/>
</dbReference>
<evidence type="ECO:0000256" key="4">
    <source>
        <dbReference type="ARBA" id="ARBA00022989"/>
    </source>
</evidence>
<dbReference type="PANTHER" id="PTHR22950:SF479">
    <property type="entry name" value="AMINO ACID TRANSPORTER (EUROFUNG)-RELATED"/>
    <property type="match status" value="1"/>
</dbReference>
<dbReference type="Proteomes" id="UP000245946">
    <property type="component" value="Unassembled WGS sequence"/>
</dbReference>
<evidence type="ECO:0000256" key="5">
    <source>
        <dbReference type="ARBA" id="ARBA00023136"/>
    </source>
</evidence>
<feature type="transmembrane region" description="Helical" evidence="6">
    <location>
        <begin position="154"/>
        <end position="176"/>
    </location>
</feature>
<feature type="transmembrane region" description="Helical" evidence="6">
    <location>
        <begin position="238"/>
        <end position="260"/>
    </location>
</feature>
<feature type="domain" description="Amino acid transporter transmembrane" evidence="7">
    <location>
        <begin position="17"/>
        <end position="411"/>
    </location>
</feature>
<evidence type="ECO:0000259" key="7">
    <source>
        <dbReference type="Pfam" id="PF01490"/>
    </source>
</evidence>
<dbReference type="OrthoDB" id="294730at2759"/>
<evidence type="ECO:0000256" key="2">
    <source>
        <dbReference type="ARBA" id="ARBA00008066"/>
    </source>
</evidence>
<dbReference type="EMBL" id="KZ819293">
    <property type="protein sequence ID" value="PWN97871.1"/>
    <property type="molecule type" value="Genomic_DNA"/>
</dbReference>
<proteinExistence type="inferred from homology"/>
<organism evidence="8 9">
    <name type="scientific">Tilletiopsis washingtonensis</name>
    <dbReference type="NCBI Taxonomy" id="58919"/>
    <lineage>
        <taxon>Eukaryota</taxon>
        <taxon>Fungi</taxon>
        <taxon>Dikarya</taxon>
        <taxon>Basidiomycota</taxon>
        <taxon>Ustilaginomycotina</taxon>
        <taxon>Exobasidiomycetes</taxon>
        <taxon>Entylomatales</taxon>
        <taxon>Entylomatales incertae sedis</taxon>
        <taxon>Tilletiopsis</taxon>
    </lineage>
</organism>
<sequence>MRALRVEGSHQSLQFSRLSWQRLTICLLVEAVALGALSQPATFSTLGMVPGIILTVGIGMLATQASLYLGEVCIRFPGTDHYDKVAELLGGRIAREICAVCFVLQLLLVVGSHVLTGTELLNALSDNAVCSVAFGVVSAVILYLLAIPPSFHDIAWLGYIDFASIIGAIIVTGVGVGKEARAAPGGLGGVQWRLWPRPETTFYEAMLSVTNIIFAYSFAVALPSFMGELAKPHDYKKALISLGAIEIVIYTVTGAAIYALSGDAVQSPALLGAGSLQKAAWGVAIPVVYISGSINTSVAARYAHQRAFKGTLHAVFKTSRSWIAWLLILLAMTAFAFVIAEVIPFFSALLGITSSLFVSFFSFTLPGCCWFLLRKRDGGSMLRGTNAVHLVVAVSIIVIGLFTLGAGTYAAVESIREECECASLAPVD</sequence>
<evidence type="ECO:0000256" key="1">
    <source>
        <dbReference type="ARBA" id="ARBA00004141"/>
    </source>
</evidence>
<comment type="subcellular location">
    <subcellularLocation>
        <location evidence="1">Membrane</location>
        <topology evidence="1">Multi-pass membrane protein</topology>
    </subcellularLocation>
</comment>
<feature type="transmembrane region" description="Helical" evidence="6">
    <location>
        <begin position="280"/>
        <end position="302"/>
    </location>
</feature>
<evidence type="ECO:0000313" key="8">
    <source>
        <dbReference type="EMBL" id="PWN97871.1"/>
    </source>
</evidence>
<feature type="transmembrane region" description="Helical" evidence="6">
    <location>
        <begin position="97"/>
        <end position="116"/>
    </location>
</feature>
<dbReference type="Pfam" id="PF01490">
    <property type="entry name" value="Aa_trans"/>
    <property type="match status" value="1"/>
</dbReference>
<reference evidence="8 9" key="1">
    <citation type="journal article" date="2018" name="Mol. Biol. Evol.">
        <title>Broad Genomic Sampling Reveals a Smut Pathogenic Ancestry of the Fungal Clade Ustilaginomycotina.</title>
        <authorList>
            <person name="Kijpornyongpan T."/>
            <person name="Mondo S.J."/>
            <person name="Barry K."/>
            <person name="Sandor L."/>
            <person name="Lee J."/>
            <person name="Lipzen A."/>
            <person name="Pangilinan J."/>
            <person name="LaButti K."/>
            <person name="Hainaut M."/>
            <person name="Henrissat B."/>
            <person name="Grigoriev I.V."/>
            <person name="Spatafora J.W."/>
            <person name="Aime M.C."/>
        </authorList>
    </citation>
    <scope>NUCLEOTIDE SEQUENCE [LARGE SCALE GENOMIC DNA]</scope>
    <source>
        <strain evidence="8 9">MCA 4186</strain>
    </source>
</reference>
<dbReference type="PANTHER" id="PTHR22950">
    <property type="entry name" value="AMINO ACID TRANSPORTER"/>
    <property type="match status" value="1"/>
</dbReference>
<dbReference type="GeneID" id="37267757"/>
<dbReference type="AlphaFoldDB" id="A0A316Z8H1"/>
<feature type="transmembrane region" description="Helical" evidence="6">
    <location>
        <begin position="48"/>
        <end position="69"/>
    </location>
</feature>
<keyword evidence="9" id="KW-1185">Reference proteome</keyword>
<name>A0A316Z8H1_9BASI</name>
<gene>
    <name evidence="8" type="ORF">FA09DRAFT_297558</name>
</gene>
<keyword evidence="3 6" id="KW-0812">Transmembrane</keyword>
<dbReference type="GO" id="GO:0015179">
    <property type="term" value="F:L-amino acid transmembrane transporter activity"/>
    <property type="evidence" value="ECO:0007669"/>
    <property type="project" value="TreeGrafter"/>
</dbReference>
<feature type="transmembrane region" description="Helical" evidence="6">
    <location>
        <begin position="349"/>
        <end position="373"/>
    </location>
</feature>
<feature type="transmembrane region" description="Helical" evidence="6">
    <location>
        <begin position="322"/>
        <end position="343"/>
    </location>
</feature>
<protein>
    <submittedName>
        <fullName evidence="8">Putative amino acid transporter</fullName>
    </submittedName>
</protein>
<dbReference type="InterPro" id="IPR013057">
    <property type="entry name" value="AA_transpt_TM"/>
</dbReference>
<evidence type="ECO:0000256" key="6">
    <source>
        <dbReference type="SAM" id="Phobius"/>
    </source>
</evidence>
<feature type="transmembrane region" description="Helical" evidence="6">
    <location>
        <begin position="385"/>
        <end position="412"/>
    </location>
</feature>
<keyword evidence="5 6" id="KW-0472">Membrane</keyword>
<keyword evidence="4 6" id="KW-1133">Transmembrane helix</keyword>
<accession>A0A316Z8H1</accession>
<dbReference type="GO" id="GO:0016020">
    <property type="term" value="C:membrane"/>
    <property type="evidence" value="ECO:0007669"/>
    <property type="project" value="UniProtKB-SubCell"/>
</dbReference>
<dbReference type="STRING" id="58919.A0A316Z8H1"/>
<evidence type="ECO:0000313" key="9">
    <source>
        <dbReference type="Proteomes" id="UP000245946"/>
    </source>
</evidence>
<feature type="transmembrane region" description="Helical" evidence="6">
    <location>
        <begin position="205"/>
        <end position="226"/>
    </location>
</feature>
<evidence type="ECO:0000256" key="3">
    <source>
        <dbReference type="ARBA" id="ARBA00022692"/>
    </source>
</evidence>
<comment type="similarity">
    <text evidence="2">Belongs to the amino acid/polyamine transporter 2 family.</text>
</comment>